<feature type="transmembrane region" description="Helical" evidence="1">
    <location>
        <begin position="12"/>
        <end position="30"/>
    </location>
</feature>
<evidence type="ECO:0000313" key="2">
    <source>
        <dbReference type="EMBL" id="OKH23001.1"/>
    </source>
</evidence>
<keyword evidence="1" id="KW-0472">Membrane</keyword>
<comment type="caution">
    <text evidence="2">The sequence shown here is derived from an EMBL/GenBank/DDBJ whole genome shotgun (WGS) entry which is preliminary data.</text>
</comment>
<dbReference type="EMBL" id="MRCB01000011">
    <property type="protein sequence ID" value="OKH23001.1"/>
    <property type="molecule type" value="Genomic_DNA"/>
</dbReference>
<evidence type="ECO:0000313" key="3">
    <source>
        <dbReference type="Proteomes" id="UP000186868"/>
    </source>
</evidence>
<keyword evidence="1" id="KW-1133">Transmembrane helix</keyword>
<dbReference type="Proteomes" id="UP000186868">
    <property type="component" value="Unassembled WGS sequence"/>
</dbReference>
<gene>
    <name evidence="2" type="ORF">NIES593_11075</name>
</gene>
<evidence type="ECO:0000256" key="1">
    <source>
        <dbReference type="SAM" id="Phobius"/>
    </source>
</evidence>
<protein>
    <submittedName>
        <fullName evidence="2">Uncharacterized protein</fullName>
    </submittedName>
</protein>
<keyword evidence="3" id="KW-1185">Reference proteome</keyword>
<dbReference type="AlphaFoldDB" id="A0A1U7HHG6"/>
<sequence>MVLGKIDRMKTMLDYLPFFIVALFAVTLYFPKVFAQESHHFGSDLSIEQAIEQVKLAPSKLNPHLKNSQEKSDRS</sequence>
<accession>A0A1U7HHG6</accession>
<reference evidence="2 3" key="1">
    <citation type="submission" date="2016-11" db="EMBL/GenBank/DDBJ databases">
        <title>Draft Genome Sequences of Nine Cyanobacterial Strains from Diverse Habitats.</title>
        <authorList>
            <person name="Zhu T."/>
            <person name="Hou S."/>
            <person name="Lu X."/>
            <person name="Hess W.R."/>
        </authorList>
    </citation>
    <scope>NUCLEOTIDE SEQUENCE [LARGE SCALE GENOMIC DNA]</scope>
    <source>
        <strain evidence="2 3">NIES-593</strain>
    </source>
</reference>
<keyword evidence="1" id="KW-0812">Transmembrane</keyword>
<organism evidence="2 3">
    <name type="scientific">Hydrococcus rivularis NIES-593</name>
    <dbReference type="NCBI Taxonomy" id="1921803"/>
    <lineage>
        <taxon>Bacteria</taxon>
        <taxon>Bacillati</taxon>
        <taxon>Cyanobacteriota</taxon>
        <taxon>Cyanophyceae</taxon>
        <taxon>Pleurocapsales</taxon>
        <taxon>Hydrococcaceae</taxon>
        <taxon>Hydrococcus</taxon>
    </lineage>
</organism>
<name>A0A1U7HHG6_9CYAN</name>
<proteinExistence type="predicted"/>